<evidence type="ECO:0000313" key="12">
    <source>
        <dbReference type="EMBL" id="GEL46591.1"/>
    </source>
</evidence>
<keyword evidence="6" id="KW-0540">Nuclease</keyword>
<dbReference type="InterPro" id="IPR022892">
    <property type="entry name" value="RNaseHI"/>
</dbReference>
<evidence type="ECO:0000256" key="8">
    <source>
        <dbReference type="ARBA" id="ARBA00022759"/>
    </source>
</evidence>
<protein>
    <recommendedName>
        <fullName evidence="5">ribonuclease H</fullName>
        <ecNumber evidence="5">3.1.26.4</ecNumber>
    </recommendedName>
</protein>
<keyword evidence="14" id="KW-1185">Reference proteome</keyword>
<keyword evidence="10" id="KW-0460">Magnesium</keyword>
<comment type="cofactor">
    <cofactor evidence="2">
        <name>Mg(2+)</name>
        <dbReference type="ChEBI" id="CHEBI:18420"/>
    </cofactor>
</comment>
<dbReference type="Proteomes" id="UP000321723">
    <property type="component" value="Unassembled WGS sequence"/>
</dbReference>
<evidence type="ECO:0000313" key="15">
    <source>
        <dbReference type="Proteomes" id="UP000564629"/>
    </source>
</evidence>
<dbReference type="Pfam" id="PF00075">
    <property type="entry name" value="RNase_H"/>
    <property type="match status" value="1"/>
</dbReference>
<dbReference type="GO" id="GO:0043137">
    <property type="term" value="P:DNA replication, removal of RNA primer"/>
    <property type="evidence" value="ECO:0007669"/>
    <property type="project" value="TreeGrafter"/>
</dbReference>
<comment type="subunit">
    <text evidence="4">Monomer.</text>
</comment>
<reference evidence="12 14" key="1">
    <citation type="submission" date="2019-07" db="EMBL/GenBank/DDBJ databases">
        <title>Whole genome shotgun sequence of Cellulomonas hominis NBRC 16055.</title>
        <authorList>
            <person name="Hosoyama A."/>
            <person name="Uohara A."/>
            <person name="Ohji S."/>
            <person name="Ichikawa N."/>
        </authorList>
    </citation>
    <scope>NUCLEOTIDE SEQUENCE [LARGE SCALE GENOMIC DNA]</scope>
    <source>
        <strain evidence="12 14">NBRC 16055</strain>
    </source>
</reference>
<feature type="domain" description="RNase H type-1" evidence="11">
    <location>
        <begin position="5"/>
        <end position="152"/>
    </location>
</feature>
<gene>
    <name evidence="12" type="ORF">CHO01_17070</name>
    <name evidence="13" type="ORF">HNR08_003289</name>
</gene>
<dbReference type="SUPFAM" id="SSF53098">
    <property type="entry name" value="Ribonuclease H-like"/>
    <property type="match status" value="1"/>
</dbReference>
<evidence type="ECO:0000256" key="9">
    <source>
        <dbReference type="ARBA" id="ARBA00022801"/>
    </source>
</evidence>
<evidence type="ECO:0000256" key="3">
    <source>
        <dbReference type="ARBA" id="ARBA00005300"/>
    </source>
</evidence>
<dbReference type="CDD" id="cd09278">
    <property type="entry name" value="RNase_HI_prokaryote_like"/>
    <property type="match status" value="1"/>
</dbReference>
<dbReference type="EMBL" id="JACHDN010000001">
    <property type="protein sequence ID" value="MBB5474553.1"/>
    <property type="molecule type" value="Genomic_DNA"/>
</dbReference>
<dbReference type="EMBL" id="BJVQ01000019">
    <property type="protein sequence ID" value="GEL46591.1"/>
    <property type="molecule type" value="Genomic_DNA"/>
</dbReference>
<dbReference type="InterPro" id="IPR002156">
    <property type="entry name" value="RNaseH_domain"/>
</dbReference>
<dbReference type="PANTHER" id="PTHR10642:SF26">
    <property type="entry name" value="RIBONUCLEASE H1"/>
    <property type="match status" value="1"/>
</dbReference>
<keyword evidence="7" id="KW-0479">Metal-binding</keyword>
<dbReference type="InterPro" id="IPR036397">
    <property type="entry name" value="RNaseH_sf"/>
</dbReference>
<proteinExistence type="inferred from homology"/>
<evidence type="ECO:0000313" key="13">
    <source>
        <dbReference type="EMBL" id="MBB5474553.1"/>
    </source>
</evidence>
<dbReference type="EC" id="3.1.26.4" evidence="5"/>
<dbReference type="GO" id="GO:0046872">
    <property type="term" value="F:metal ion binding"/>
    <property type="evidence" value="ECO:0007669"/>
    <property type="project" value="UniProtKB-KW"/>
</dbReference>
<dbReference type="PROSITE" id="PS50879">
    <property type="entry name" value="RNASE_H_1"/>
    <property type="match status" value="1"/>
</dbReference>
<name>A0A511FBF4_9CELL</name>
<comment type="caution">
    <text evidence="12">The sequence shown here is derived from an EMBL/GenBank/DDBJ whole genome shotgun (WGS) entry which is preliminary data.</text>
</comment>
<evidence type="ECO:0000256" key="2">
    <source>
        <dbReference type="ARBA" id="ARBA00001946"/>
    </source>
</evidence>
<keyword evidence="8" id="KW-0255">Endonuclease</keyword>
<keyword evidence="9 13" id="KW-0378">Hydrolase</keyword>
<evidence type="ECO:0000256" key="10">
    <source>
        <dbReference type="ARBA" id="ARBA00022842"/>
    </source>
</evidence>
<dbReference type="PANTHER" id="PTHR10642">
    <property type="entry name" value="RIBONUCLEASE H1"/>
    <property type="match status" value="1"/>
</dbReference>
<evidence type="ECO:0000256" key="1">
    <source>
        <dbReference type="ARBA" id="ARBA00000077"/>
    </source>
</evidence>
<dbReference type="InterPro" id="IPR012337">
    <property type="entry name" value="RNaseH-like_sf"/>
</dbReference>
<organism evidence="12 14">
    <name type="scientific">Cellulomonas hominis</name>
    <dbReference type="NCBI Taxonomy" id="156981"/>
    <lineage>
        <taxon>Bacteria</taxon>
        <taxon>Bacillati</taxon>
        <taxon>Actinomycetota</taxon>
        <taxon>Actinomycetes</taxon>
        <taxon>Micrococcales</taxon>
        <taxon>Cellulomonadaceae</taxon>
        <taxon>Cellulomonas</taxon>
    </lineage>
</organism>
<evidence type="ECO:0000259" key="11">
    <source>
        <dbReference type="PROSITE" id="PS50879"/>
    </source>
</evidence>
<evidence type="ECO:0000256" key="6">
    <source>
        <dbReference type="ARBA" id="ARBA00022722"/>
    </source>
</evidence>
<dbReference type="AlphaFoldDB" id="A0A511FBF4"/>
<dbReference type="InterPro" id="IPR050092">
    <property type="entry name" value="RNase_H"/>
</dbReference>
<accession>A0A511FBF4</accession>
<dbReference type="GO" id="GO:0004523">
    <property type="term" value="F:RNA-DNA hybrid ribonuclease activity"/>
    <property type="evidence" value="ECO:0007669"/>
    <property type="project" value="UniProtKB-EC"/>
</dbReference>
<comment type="similarity">
    <text evidence="3">Belongs to the RNase H family.</text>
</comment>
<dbReference type="RefSeq" id="WP_246803033.1">
    <property type="nucleotide sequence ID" value="NZ_BJVQ01000019.1"/>
</dbReference>
<comment type="catalytic activity">
    <reaction evidence="1">
        <text>Endonucleolytic cleavage to 5'-phosphomonoester.</text>
        <dbReference type="EC" id="3.1.26.4"/>
    </reaction>
</comment>
<dbReference type="GO" id="GO:0003676">
    <property type="term" value="F:nucleic acid binding"/>
    <property type="evidence" value="ECO:0007669"/>
    <property type="project" value="InterPro"/>
</dbReference>
<sequence>MSIPTMQSLTVGTDGACSGNPGPSGWAWAAANGTWAGGAMPRSTNQAAELAGLLQAITAFADVPALTIELDSAYALNTYASWMDAHKRRGWRTGDGKPTSNRDLIAALIDARDARRAAGLPPVKLVKVKGHARPGAHPLNEAADQRAVEARLRAARGLADVVTGTWTPPGRS</sequence>
<dbReference type="Gene3D" id="3.30.420.10">
    <property type="entry name" value="Ribonuclease H-like superfamily/Ribonuclease H"/>
    <property type="match status" value="1"/>
</dbReference>
<dbReference type="Proteomes" id="UP000564629">
    <property type="component" value="Unassembled WGS sequence"/>
</dbReference>
<evidence type="ECO:0000256" key="5">
    <source>
        <dbReference type="ARBA" id="ARBA00012180"/>
    </source>
</evidence>
<evidence type="ECO:0000313" key="14">
    <source>
        <dbReference type="Proteomes" id="UP000321723"/>
    </source>
</evidence>
<evidence type="ECO:0000256" key="7">
    <source>
        <dbReference type="ARBA" id="ARBA00022723"/>
    </source>
</evidence>
<reference evidence="13 15" key="2">
    <citation type="submission" date="2020-08" db="EMBL/GenBank/DDBJ databases">
        <title>Sequencing the genomes of 1000 actinobacteria strains.</title>
        <authorList>
            <person name="Klenk H.-P."/>
        </authorList>
    </citation>
    <scope>NUCLEOTIDE SEQUENCE [LARGE SCALE GENOMIC DNA]</scope>
    <source>
        <strain evidence="13 15">DSM 9581</strain>
    </source>
</reference>
<evidence type="ECO:0000256" key="4">
    <source>
        <dbReference type="ARBA" id="ARBA00011245"/>
    </source>
</evidence>